<dbReference type="SUPFAM" id="SSF48371">
    <property type="entry name" value="ARM repeat"/>
    <property type="match status" value="1"/>
</dbReference>
<evidence type="ECO:0000313" key="3">
    <source>
        <dbReference type="EMBL" id="MDT0418059.1"/>
    </source>
</evidence>
<protein>
    <submittedName>
        <fullName evidence="3">Adenylosuccinate lyase</fullName>
    </submittedName>
</protein>
<dbReference type="Proteomes" id="UP001183607">
    <property type="component" value="Unassembled WGS sequence"/>
</dbReference>
<reference evidence="3" key="2">
    <citation type="submission" date="2024-03" db="EMBL/GenBank/DDBJ databases">
        <title>30 novel species of actinomycetes from the DSMZ collection.</title>
        <authorList>
            <person name="Nouioui I."/>
        </authorList>
    </citation>
    <scope>NUCLEOTIDE SEQUENCE</scope>
    <source>
        <strain evidence="2">DSM 41979</strain>
        <strain evidence="3">DSM 41982</strain>
    </source>
</reference>
<evidence type="ECO:0000313" key="4">
    <source>
        <dbReference type="Proteomes" id="UP001183607"/>
    </source>
</evidence>
<dbReference type="AlphaFoldDB" id="A0ABD5E9G4"/>
<keyword evidence="3" id="KW-0456">Lyase</keyword>
<comment type="caution">
    <text evidence="3">The sequence shown here is derived from an EMBL/GenBank/DDBJ whole genome shotgun (WGS) entry which is preliminary data.</text>
</comment>
<name>A0ABD5E9G4_9ACTN</name>
<dbReference type="Gene3D" id="1.25.10.10">
    <property type="entry name" value="Leucine-rich Repeat Variant"/>
    <property type="match status" value="2"/>
</dbReference>
<keyword evidence="5" id="KW-1185">Reference proteome</keyword>
<dbReference type="EMBL" id="JAVRER010000037">
    <property type="protein sequence ID" value="MDT0418059.1"/>
    <property type="molecule type" value="Genomic_DNA"/>
</dbReference>
<evidence type="ECO:0000313" key="2">
    <source>
        <dbReference type="EMBL" id="MDT0409768.1"/>
    </source>
</evidence>
<gene>
    <name evidence="3" type="ORF">RM574_21465</name>
    <name evidence="2" type="ORF">RM698_12005</name>
</gene>
<organism evidence="3 4">
    <name type="scientific">Streptomyces evansiae</name>
    <dbReference type="NCBI Taxonomy" id="3075535"/>
    <lineage>
        <taxon>Bacteria</taxon>
        <taxon>Bacillati</taxon>
        <taxon>Actinomycetota</taxon>
        <taxon>Actinomycetes</taxon>
        <taxon>Kitasatosporales</taxon>
        <taxon>Streptomycetaceae</taxon>
        <taxon>Streptomyces</taxon>
    </lineage>
</organism>
<proteinExistence type="predicted"/>
<sequence>MNKELRALTDRLRCEAVVEGERAVEECERLARTAGPEELAGVLSDPGRPLWARELAAYRLGTAKDPRAFETLVLFLNHRDPQRCATAAQALAALGDPRTARAAAALATNELRVAYAGQAVRLLTTLRAPESVPALIATLERRLVRNDPYRNVALACVAGLGVLGDRRARRVLQAAEQHPGLGAAASAALARIPAPRNRRPAELRKKEAGTGG</sequence>
<dbReference type="RefSeq" id="WP_037898076.1">
    <property type="nucleotide sequence ID" value="NZ_JAVRER010000037.1"/>
</dbReference>
<dbReference type="InterPro" id="IPR011989">
    <property type="entry name" value="ARM-like"/>
</dbReference>
<reference evidence="4 5" key="1">
    <citation type="submission" date="2023-07" db="EMBL/GenBank/DDBJ databases">
        <title>30 novel species of actinomycetes from the DSMZ collection.</title>
        <authorList>
            <person name="Nouioui I."/>
        </authorList>
    </citation>
    <scope>NUCLEOTIDE SEQUENCE [LARGE SCALE GENOMIC DNA]</scope>
    <source>
        <strain evidence="5">DSM 41979</strain>
        <strain evidence="4">DSM 41982</strain>
    </source>
</reference>
<accession>A0ABD5E9G4</accession>
<dbReference type="EMBL" id="JAVRET010000022">
    <property type="protein sequence ID" value="MDT0409768.1"/>
    <property type="molecule type" value="Genomic_DNA"/>
</dbReference>
<feature type="compositionally biased region" description="Basic and acidic residues" evidence="1">
    <location>
        <begin position="199"/>
        <end position="212"/>
    </location>
</feature>
<dbReference type="GO" id="GO:0016829">
    <property type="term" value="F:lyase activity"/>
    <property type="evidence" value="ECO:0007669"/>
    <property type="project" value="UniProtKB-KW"/>
</dbReference>
<dbReference type="Proteomes" id="UP001183610">
    <property type="component" value="Unassembled WGS sequence"/>
</dbReference>
<evidence type="ECO:0000313" key="5">
    <source>
        <dbReference type="Proteomes" id="UP001183610"/>
    </source>
</evidence>
<feature type="region of interest" description="Disordered" evidence="1">
    <location>
        <begin position="193"/>
        <end position="212"/>
    </location>
</feature>
<dbReference type="InterPro" id="IPR016024">
    <property type="entry name" value="ARM-type_fold"/>
</dbReference>
<evidence type="ECO:0000256" key="1">
    <source>
        <dbReference type="SAM" id="MobiDB-lite"/>
    </source>
</evidence>